<comment type="similarity">
    <text evidence="1">Belongs to the SURF1 family.</text>
</comment>
<feature type="compositionally biased region" description="Polar residues" evidence="2">
    <location>
        <begin position="1"/>
        <end position="21"/>
    </location>
</feature>
<dbReference type="AlphaFoldDB" id="A0A7X5R1G0"/>
<dbReference type="InterPro" id="IPR002994">
    <property type="entry name" value="Surf1/Shy1"/>
</dbReference>
<name>A0A7X5R1G0_9MICO</name>
<proteinExistence type="inferred from homology"/>
<keyword evidence="1" id="KW-0472">Membrane</keyword>
<keyword evidence="1" id="KW-1003">Cell membrane</keyword>
<evidence type="ECO:0000256" key="2">
    <source>
        <dbReference type="SAM" id="MobiDB-lite"/>
    </source>
</evidence>
<comment type="subcellular location">
    <subcellularLocation>
        <location evidence="1">Cell membrane</location>
        <topology evidence="1">Multi-pass membrane protein</topology>
    </subcellularLocation>
</comment>
<dbReference type="EMBL" id="JAAMOX010000001">
    <property type="protein sequence ID" value="NIH53869.1"/>
    <property type="molecule type" value="Genomic_DNA"/>
</dbReference>
<accession>A0A7X5R1G0</accession>
<dbReference type="RefSeq" id="WP_167149829.1">
    <property type="nucleotide sequence ID" value="NZ_JAAMOX010000001.1"/>
</dbReference>
<reference evidence="3 4" key="1">
    <citation type="submission" date="2020-02" db="EMBL/GenBank/DDBJ databases">
        <title>Sequencing the genomes of 1000 actinobacteria strains.</title>
        <authorList>
            <person name="Klenk H.-P."/>
        </authorList>
    </citation>
    <scope>NUCLEOTIDE SEQUENCE [LARGE SCALE GENOMIC DNA]</scope>
    <source>
        <strain evidence="3 4">DSM 27960</strain>
    </source>
</reference>
<evidence type="ECO:0000313" key="3">
    <source>
        <dbReference type="EMBL" id="NIH53869.1"/>
    </source>
</evidence>
<evidence type="ECO:0000313" key="4">
    <source>
        <dbReference type="Proteomes" id="UP000541033"/>
    </source>
</evidence>
<dbReference type="GO" id="GO:0005886">
    <property type="term" value="C:plasma membrane"/>
    <property type="evidence" value="ECO:0007669"/>
    <property type="project" value="UniProtKB-SubCell"/>
</dbReference>
<sequence length="304" mass="32539">MTLTRLESESQIISTPSSDDTQTTRKRTASNLPGAPTIGQVLVRPRWIGALLLAVAVAGGFAWLANWQLESALMNQSIEQQDSEAIVPLESVSQPGSPVGEDAGGRVVTVEGTFAPEDFGVVGNRVNGEENGYWVVGHLITSAAEPANLAVALGWTATEDEAKAAVIDAAAATTAASVPTKIEGRYQPPEGPAVPDTTDNPLVVRSLSPAQQANLWHEVDGNVFNGFLVAHEPLEGTDAIDSVPPLPAQSVNWLNAFYAIEWVVFAGFAFYFWYRLGRDAWEREIDELEQAAADASRSQTEPVD</sequence>
<comment type="caution">
    <text evidence="3">The sequence shown here is derived from an EMBL/GenBank/DDBJ whole genome shotgun (WGS) entry which is preliminary data.</text>
</comment>
<keyword evidence="1" id="KW-0812">Transmembrane</keyword>
<dbReference type="Proteomes" id="UP000541033">
    <property type="component" value="Unassembled WGS sequence"/>
</dbReference>
<keyword evidence="4" id="KW-1185">Reference proteome</keyword>
<feature type="region of interest" description="Disordered" evidence="2">
    <location>
        <begin position="1"/>
        <end position="35"/>
    </location>
</feature>
<evidence type="ECO:0000256" key="1">
    <source>
        <dbReference type="RuleBase" id="RU363076"/>
    </source>
</evidence>
<keyword evidence="1" id="KW-1133">Transmembrane helix</keyword>
<feature type="transmembrane region" description="Helical" evidence="1">
    <location>
        <begin position="47"/>
        <end position="67"/>
    </location>
</feature>
<organism evidence="3 4">
    <name type="scientific">Lysinibacter cavernae</name>
    <dbReference type="NCBI Taxonomy" id="1640652"/>
    <lineage>
        <taxon>Bacteria</taxon>
        <taxon>Bacillati</taxon>
        <taxon>Actinomycetota</taxon>
        <taxon>Actinomycetes</taxon>
        <taxon>Micrococcales</taxon>
        <taxon>Microbacteriaceae</taxon>
        <taxon>Lysinibacter</taxon>
    </lineage>
</organism>
<feature type="transmembrane region" description="Helical" evidence="1">
    <location>
        <begin position="253"/>
        <end position="274"/>
    </location>
</feature>
<gene>
    <name evidence="3" type="ORF">FHX76_001737</name>
</gene>
<dbReference type="Pfam" id="PF02104">
    <property type="entry name" value="SURF1"/>
    <property type="match status" value="1"/>
</dbReference>
<protein>
    <recommendedName>
        <fullName evidence="1">SURF1-like protein</fullName>
    </recommendedName>
</protein>